<dbReference type="SUPFAM" id="SSF56281">
    <property type="entry name" value="Metallo-hydrolase/oxidoreductase"/>
    <property type="match status" value="1"/>
</dbReference>
<protein>
    <submittedName>
        <fullName evidence="7">MBL fold metallo-hydrolase</fullName>
    </submittedName>
</protein>
<dbReference type="GO" id="GO:0016787">
    <property type="term" value="F:hydrolase activity"/>
    <property type="evidence" value="ECO:0007669"/>
    <property type="project" value="UniProtKB-KW"/>
</dbReference>
<keyword evidence="3" id="KW-0479">Metal-binding</keyword>
<dbReference type="GO" id="GO:0046872">
    <property type="term" value="F:metal ion binding"/>
    <property type="evidence" value="ECO:0007669"/>
    <property type="project" value="UniProtKB-KW"/>
</dbReference>
<proteinExistence type="inferred from homology"/>
<comment type="cofactor">
    <cofactor evidence="1">
        <name>Zn(2+)</name>
        <dbReference type="ChEBI" id="CHEBI:29105"/>
    </cofactor>
</comment>
<sequence length="295" mass="32498">MKTLALVVVALLIIAVPSYWYLTARNGEPAGTFDLDLTELRRLANEQPGEKPTEVRAEFIATLQFPERAILAGSSWEPRNLDVYAFQARYADGSFGLIDTGMDEAAAKAEGATFFDAEAFERVSAAMEPARFIVVTHEHYDHMGGVVVHPKVKSLRFLVTPQQLQVPGNLEPVKLGEVPDEKLVYEKGAAIAPGVVVWRAAGHTVGHQIIFVQRADGEEFLFLGDVAWYRENYRQVRERATLATLIMGEDRGAVLAQLAAVKALSEANPKLHVVPGHDPDVYKEAFTGGWLVRGF</sequence>
<feature type="domain" description="Metallo-beta-lactamase" evidence="6">
    <location>
        <begin position="82"/>
        <end position="277"/>
    </location>
</feature>
<dbReference type="InterPro" id="IPR051013">
    <property type="entry name" value="MBL_superfamily_lactonases"/>
</dbReference>
<dbReference type="Gene3D" id="3.60.15.10">
    <property type="entry name" value="Ribonuclease Z/Hydroxyacylglutathione hydrolase-like"/>
    <property type="match status" value="1"/>
</dbReference>
<gene>
    <name evidence="7" type="ORF">DI536_25890</name>
</gene>
<dbReference type="SMART" id="SM00849">
    <property type="entry name" value="Lactamase_B"/>
    <property type="match status" value="1"/>
</dbReference>
<evidence type="ECO:0000256" key="4">
    <source>
        <dbReference type="ARBA" id="ARBA00022801"/>
    </source>
</evidence>
<dbReference type="PANTHER" id="PTHR42978">
    <property type="entry name" value="QUORUM-QUENCHING LACTONASE YTNP-RELATED-RELATED"/>
    <property type="match status" value="1"/>
</dbReference>
<comment type="caution">
    <text evidence="7">The sequence shown here is derived from an EMBL/GenBank/DDBJ whole genome shotgun (WGS) entry which is preliminary data.</text>
</comment>
<dbReference type="Proteomes" id="UP000249061">
    <property type="component" value="Unassembled WGS sequence"/>
</dbReference>
<evidence type="ECO:0000256" key="2">
    <source>
        <dbReference type="ARBA" id="ARBA00007749"/>
    </source>
</evidence>
<evidence type="ECO:0000259" key="6">
    <source>
        <dbReference type="SMART" id="SM00849"/>
    </source>
</evidence>
<evidence type="ECO:0000256" key="5">
    <source>
        <dbReference type="ARBA" id="ARBA00022833"/>
    </source>
</evidence>
<keyword evidence="5" id="KW-0862">Zinc</keyword>
<evidence type="ECO:0000313" key="7">
    <source>
        <dbReference type="EMBL" id="PZR08069.1"/>
    </source>
</evidence>
<evidence type="ECO:0000256" key="1">
    <source>
        <dbReference type="ARBA" id="ARBA00001947"/>
    </source>
</evidence>
<name>A0A2W5SXG0_9BACT</name>
<dbReference type="InterPro" id="IPR001279">
    <property type="entry name" value="Metallo-B-lactamas"/>
</dbReference>
<reference evidence="7 8" key="1">
    <citation type="submission" date="2017-08" db="EMBL/GenBank/DDBJ databases">
        <title>Infants hospitalized years apart are colonized by the same room-sourced microbial strains.</title>
        <authorList>
            <person name="Brooks B."/>
            <person name="Olm M.R."/>
            <person name="Firek B.A."/>
            <person name="Baker R."/>
            <person name="Thomas B.C."/>
            <person name="Morowitz M.J."/>
            <person name="Banfield J.F."/>
        </authorList>
    </citation>
    <scope>NUCLEOTIDE SEQUENCE [LARGE SCALE GENOMIC DNA]</scope>
    <source>
        <strain evidence="7">S2_003_000_R2_14</strain>
    </source>
</reference>
<evidence type="ECO:0000313" key="8">
    <source>
        <dbReference type="Proteomes" id="UP000249061"/>
    </source>
</evidence>
<dbReference type="InterPro" id="IPR036866">
    <property type="entry name" value="RibonucZ/Hydroxyglut_hydro"/>
</dbReference>
<dbReference type="EMBL" id="QFQP01000027">
    <property type="protein sequence ID" value="PZR08069.1"/>
    <property type="molecule type" value="Genomic_DNA"/>
</dbReference>
<evidence type="ECO:0000256" key="3">
    <source>
        <dbReference type="ARBA" id="ARBA00022723"/>
    </source>
</evidence>
<keyword evidence="4 7" id="KW-0378">Hydrolase</keyword>
<accession>A0A2W5SXG0</accession>
<dbReference type="PANTHER" id="PTHR42978:SF7">
    <property type="entry name" value="METALLO-HYDROLASE RV2300C-RELATED"/>
    <property type="match status" value="1"/>
</dbReference>
<dbReference type="AlphaFoldDB" id="A0A2W5SXG0"/>
<comment type="similarity">
    <text evidence="2">Belongs to the metallo-beta-lactamase superfamily.</text>
</comment>
<dbReference type="Pfam" id="PF00753">
    <property type="entry name" value="Lactamase_B"/>
    <property type="match status" value="1"/>
</dbReference>
<organism evidence="7 8">
    <name type="scientific">Archangium gephyra</name>
    <dbReference type="NCBI Taxonomy" id="48"/>
    <lineage>
        <taxon>Bacteria</taxon>
        <taxon>Pseudomonadati</taxon>
        <taxon>Myxococcota</taxon>
        <taxon>Myxococcia</taxon>
        <taxon>Myxococcales</taxon>
        <taxon>Cystobacterineae</taxon>
        <taxon>Archangiaceae</taxon>
        <taxon>Archangium</taxon>
    </lineage>
</organism>